<proteinExistence type="predicted"/>
<dbReference type="PANTHER" id="PTHR43617:SF9">
    <property type="entry name" value="GNAT FAMILY ACETYLTRANSFERASE"/>
    <property type="match status" value="1"/>
</dbReference>
<dbReference type="Gene3D" id="3.40.630.30">
    <property type="match status" value="1"/>
</dbReference>
<evidence type="ECO:0000313" key="2">
    <source>
        <dbReference type="EMBL" id="KAK2596708.1"/>
    </source>
</evidence>
<gene>
    <name evidence="2" type="ORF">QQS21_006223</name>
</gene>
<dbReference type="InterPro" id="IPR050276">
    <property type="entry name" value="MshD_Acetyltransferase"/>
</dbReference>
<evidence type="ECO:0000313" key="3">
    <source>
        <dbReference type="Proteomes" id="UP001251528"/>
    </source>
</evidence>
<dbReference type="CDD" id="cd04301">
    <property type="entry name" value="NAT_SF"/>
    <property type="match status" value="1"/>
</dbReference>
<name>A0AAJ0CQZ4_9HYPO</name>
<dbReference type="InterPro" id="IPR000182">
    <property type="entry name" value="GNAT_dom"/>
</dbReference>
<protein>
    <recommendedName>
        <fullName evidence="1">N-acetyltransferase domain-containing protein</fullName>
    </recommendedName>
</protein>
<reference evidence="2" key="1">
    <citation type="submission" date="2023-06" db="EMBL/GenBank/DDBJ databases">
        <title>Conoideocrella luteorostrata (Hypocreales: Clavicipitaceae), a potential biocontrol fungus for elongate hemlock scale in United States Christmas tree production areas.</title>
        <authorList>
            <person name="Barrett H."/>
            <person name="Lovett B."/>
            <person name="Macias A.M."/>
            <person name="Stajich J.E."/>
            <person name="Kasson M.T."/>
        </authorList>
    </citation>
    <scope>NUCLEOTIDE SEQUENCE</scope>
    <source>
        <strain evidence="2">ARSEF 14590</strain>
    </source>
</reference>
<dbReference type="PROSITE" id="PS51186">
    <property type="entry name" value="GNAT"/>
    <property type="match status" value="1"/>
</dbReference>
<accession>A0AAJ0CQZ4</accession>
<dbReference type="GO" id="GO:0016747">
    <property type="term" value="F:acyltransferase activity, transferring groups other than amino-acyl groups"/>
    <property type="evidence" value="ECO:0007669"/>
    <property type="project" value="InterPro"/>
</dbReference>
<dbReference type="EMBL" id="JASWJB010000112">
    <property type="protein sequence ID" value="KAK2596708.1"/>
    <property type="molecule type" value="Genomic_DNA"/>
</dbReference>
<dbReference type="AlphaFoldDB" id="A0AAJ0CQZ4"/>
<keyword evidence="3" id="KW-1185">Reference proteome</keyword>
<dbReference type="InterPro" id="IPR016181">
    <property type="entry name" value="Acyl_CoA_acyltransferase"/>
</dbReference>
<dbReference type="Proteomes" id="UP001251528">
    <property type="component" value="Unassembled WGS sequence"/>
</dbReference>
<evidence type="ECO:0000259" key="1">
    <source>
        <dbReference type="PROSITE" id="PS51186"/>
    </source>
</evidence>
<comment type="caution">
    <text evidence="2">The sequence shown here is derived from an EMBL/GenBank/DDBJ whole genome shotgun (WGS) entry which is preliminary data.</text>
</comment>
<dbReference type="PANTHER" id="PTHR43617">
    <property type="entry name" value="L-AMINO ACID N-ACETYLTRANSFERASE"/>
    <property type="match status" value="1"/>
</dbReference>
<dbReference type="Pfam" id="PF00583">
    <property type="entry name" value="Acetyltransf_1"/>
    <property type="match status" value="1"/>
</dbReference>
<dbReference type="SUPFAM" id="SSF55729">
    <property type="entry name" value="Acyl-CoA N-acyltransferases (Nat)"/>
    <property type="match status" value="1"/>
</dbReference>
<feature type="domain" description="N-acetyltransferase" evidence="1">
    <location>
        <begin position="5"/>
        <end position="177"/>
    </location>
</feature>
<organism evidence="2 3">
    <name type="scientific">Conoideocrella luteorostrata</name>
    <dbReference type="NCBI Taxonomy" id="1105319"/>
    <lineage>
        <taxon>Eukaryota</taxon>
        <taxon>Fungi</taxon>
        <taxon>Dikarya</taxon>
        <taxon>Ascomycota</taxon>
        <taxon>Pezizomycotina</taxon>
        <taxon>Sordariomycetes</taxon>
        <taxon>Hypocreomycetidae</taxon>
        <taxon>Hypocreales</taxon>
        <taxon>Clavicipitaceae</taxon>
        <taxon>Conoideocrella</taxon>
    </lineage>
</organism>
<sequence>MTTSLHFRKATPDDASSIQRLVEGAFRTYDTRPEWTGNAELASAFRLDESEVKAKIENPDVVTLMGLDSSNALVASIEVSKRGAEVGRLSMIAVDDRYQRGGVGKQVLAYAEDYCRAAWGVKMFSLNALSTREALMAWYMRRGYSKTGETSPFPRERFPGMELPDDMCFVEMEKVFADEGNA</sequence>